<dbReference type="InterPro" id="IPR032675">
    <property type="entry name" value="LRR_dom_sf"/>
</dbReference>
<protein>
    <submittedName>
        <fullName evidence="2">InlE</fullName>
    </submittedName>
    <submittedName>
        <fullName evidence="1">Partial</fullName>
    </submittedName>
</protein>
<dbReference type="EMBL" id="CATOUU010000673">
    <property type="protein sequence ID" value="CAI9940078.1"/>
    <property type="molecule type" value="Genomic_DNA"/>
</dbReference>
<dbReference type="AlphaFoldDB" id="A0AA86UH31"/>
<evidence type="ECO:0000313" key="3">
    <source>
        <dbReference type="Proteomes" id="UP001642409"/>
    </source>
</evidence>
<sequence length="152" mass="18002">MKNLNTLDIGYTKVVDLHPLQHLNKLKNANEIRIMDVSPLSNLTQLNFLDFRNNNITNADTLKHHQNFQKYEFSNQKVPTPDQLKFYDKILSVHSSQKQIRIIQAENRVSKFRKSLTHQKEQIKLKINEQNQVLNMKIQIWAQFIQNSYADQ</sequence>
<reference evidence="1" key="1">
    <citation type="submission" date="2023-06" db="EMBL/GenBank/DDBJ databases">
        <authorList>
            <person name="Kurt Z."/>
        </authorList>
    </citation>
    <scope>NUCLEOTIDE SEQUENCE</scope>
</reference>
<name>A0AA86UH31_9EUKA</name>
<comment type="caution">
    <text evidence="1">The sequence shown here is derived from an EMBL/GenBank/DDBJ whole genome shotgun (WGS) entry which is preliminary data.</text>
</comment>
<dbReference type="SUPFAM" id="SSF52058">
    <property type="entry name" value="L domain-like"/>
    <property type="match status" value="1"/>
</dbReference>
<reference evidence="2 3" key="2">
    <citation type="submission" date="2024-07" db="EMBL/GenBank/DDBJ databases">
        <authorList>
            <person name="Akdeniz Z."/>
        </authorList>
    </citation>
    <scope>NUCLEOTIDE SEQUENCE [LARGE SCALE GENOMIC DNA]</scope>
</reference>
<gene>
    <name evidence="1" type="ORF">HINF_LOCUS27723</name>
    <name evidence="2" type="ORF">HINF_LOCUS46174</name>
</gene>
<dbReference type="EMBL" id="CAXDID020000203">
    <property type="protein sequence ID" value="CAL6054665.1"/>
    <property type="molecule type" value="Genomic_DNA"/>
</dbReference>
<evidence type="ECO:0000313" key="2">
    <source>
        <dbReference type="EMBL" id="CAL6054665.1"/>
    </source>
</evidence>
<proteinExistence type="predicted"/>
<accession>A0AA86UH31</accession>
<keyword evidence="3" id="KW-1185">Reference proteome</keyword>
<dbReference type="Proteomes" id="UP001642409">
    <property type="component" value="Unassembled WGS sequence"/>
</dbReference>
<evidence type="ECO:0000313" key="1">
    <source>
        <dbReference type="EMBL" id="CAI9940078.1"/>
    </source>
</evidence>
<organism evidence="1">
    <name type="scientific">Hexamita inflata</name>
    <dbReference type="NCBI Taxonomy" id="28002"/>
    <lineage>
        <taxon>Eukaryota</taxon>
        <taxon>Metamonada</taxon>
        <taxon>Diplomonadida</taxon>
        <taxon>Hexamitidae</taxon>
        <taxon>Hexamitinae</taxon>
        <taxon>Hexamita</taxon>
    </lineage>
</organism>
<dbReference type="Gene3D" id="3.80.10.10">
    <property type="entry name" value="Ribonuclease Inhibitor"/>
    <property type="match status" value="1"/>
</dbReference>